<keyword evidence="6" id="KW-0479">Metal-binding</keyword>
<reference evidence="12 13" key="1">
    <citation type="journal article" date="2018" name="Int. J. Syst. Evol. Microbiol.">
        <title>Mesosutterella multiformis gen. nov., sp. nov., a member of the family Sutterellaceae and Sutterella megalosphaeroides sp. nov., isolated from human faeces.</title>
        <authorList>
            <person name="Sakamoto M."/>
            <person name="Ikeyama N."/>
            <person name="Kunihiro T."/>
            <person name="Iino T."/>
            <person name="Yuki M."/>
            <person name="Ohkuma M."/>
        </authorList>
    </citation>
    <scope>NUCLEOTIDE SEQUENCE [LARGE SCALE GENOMIC DNA]</scope>
    <source>
        <strain evidence="12 13">6FBBBH3</strain>
    </source>
</reference>
<dbReference type="SUPFAM" id="SSF51971">
    <property type="entry name" value="Nucleotide-binding domain"/>
    <property type="match status" value="1"/>
</dbReference>
<evidence type="ECO:0000256" key="2">
    <source>
        <dbReference type="ARBA" id="ARBA00001966"/>
    </source>
</evidence>
<evidence type="ECO:0000256" key="7">
    <source>
        <dbReference type="ARBA" id="ARBA00023002"/>
    </source>
</evidence>
<dbReference type="Gene3D" id="3.40.50.720">
    <property type="entry name" value="NAD(P)-binding Rossmann-like Domain"/>
    <property type="match status" value="1"/>
</dbReference>
<dbReference type="EMBL" id="AP018786">
    <property type="protein sequence ID" value="BBF22307.1"/>
    <property type="molecule type" value="Genomic_DNA"/>
</dbReference>
<dbReference type="InterPro" id="IPR036188">
    <property type="entry name" value="FAD/NAD-bd_sf"/>
</dbReference>
<keyword evidence="13" id="KW-1185">Reference proteome</keyword>
<dbReference type="OrthoDB" id="8985337at2"/>
<dbReference type="Proteomes" id="UP000271003">
    <property type="component" value="Chromosome"/>
</dbReference>
<dbReference type="Gene3D" id="3.20.20.70">
    <property type="entry name" value="Aldolase class I"/>
    <property type="match status" value="1"/>
</dbReference>
<dbReference type="PANTHER" id="PTHR42917:SF2">
    <property type="entry name" value="2,4-DIENOYL-COA REDUCTASE [(2E)-ENOYL-COA-PRODUCING]"/>
    <property type="match status" value="1"/>
</dbReference>
<dbReference type="InterPro" id="IPR023753">
    <property type="entry name" value="FAD/NAD-binding_dom"/>
</dbReference>
<evidence type="ECO:0000313" key="13">
    <source>
        <dbReference type="Proteomes" id="UP000271003"/>
    </source>
</evidence>
<dbReference type="Pfam" id="PF00724">
    <property type="entry name" value="Oxidored_FMN"/>
    <property type="match status" value="1"/>
</dbReference>
<evidence type="ECO:0000256" key="6">
    <source>
        <dbReference type="ARBA" id="ARBA00022723"/>
    </source>
</evidence>
<evidence type="ECO:0000256" key="9">
    <source>
        <dbReference type="ARBA" id="ARBA00023014"/>
    </source>
</evidence>
<dbReference type="PANTHER" id="PTHR42917">
    <property type="entry name" value="2,4-DIENOYL-COA REDUCTASE"/>
    <property type="match status" value="1"/>
</dbReference>
<evidence type="ECO:0000256" key="4">
    <source>
        <dbReference type="ARBA" id="ARBA00022630"/>
    </source>
</evidence>
<evidence type="ECO:0000256" key="8">
    <source>
        <dbReference type="ARBA" id="ARBA00023004"/>
    </source>
</evidence>
<evidence type="ECO:0000313" key="12">
    <source>
        <dbReference type="EMBL" id="BBF22307.1"/>
    </source>
</evidence>
<evidence type="ECO:0000259" key="11">
    <source>
        <dbReference type="Pfam" id="PF07992"/>
    </source>
</evidence>
<dbReference type="InterPro" id="IPR001155">
    <property type="entry name" value="OxRdtase_FMN_N"/>
</dbReference>
<organism evidence="12 13">
    <name type="scientific">Sutterella megalosphaeroides</name>
    <dbReference type="NCBI Taxonomy" id="2494234"/>
    <lineage>
        <taxon>Bacteria</taxon>
        <taxon>Pseudomonadati</taxon>
        <taxon>Pseudomonadota</taxon>
        <taxon>Betaproteobacteria</taxon>
        <taxon>Burkholderiales</taxon>
        <taxon>Sutterellaceae</taxon>
        <taxon>Sutterella</taxon>
    </lineage>
</organism>
<evidence type="ECO:0000256" key="5">
    <source>
        <dbReference type="ARBA" id="ARBA00022643"/>
    </source>
</evidence>
<dbReference type="GO" id="GO:0046872">
    <property type="term" value="F:metal ion binding"/>
    <property type="evidence" value="ECO:0007669"/>
    <property type="project" value="UniProtKB-KW"/>
</dbReference>
<gene>
    <name evidence="12" type="ORF">SUTMEG_01980</name>
</gene>
<dbReference type="GO" id="GO:0010181">
    <property type="term" value="F:FMN binding"/>
    <property type="evidence" value="ECO:0007669"/>
    <property type="project" value="InterPro"/>
</dbReference>
<keyword evidence="5" id="KW-0288">FMN</keyword>
<keyword evidence="8" id="KW-0408">Iron</keyword>
<evidence type="ECO:0000256" key="3">
    <source>
        <dbReference type="ARBA" id="ARBA00011048"/>
    </source>
</evidence>
<comment type="cofactor">
    <cofactor evidence="1">
        <name>FMN</name>
        <dbReference type="ChEBI" id="CHEBI:58210"/>
    </cofactor>
</comment>
<dbReference type="SUPFAM" id="SSF51905">
    <property type="entry name" value="FAD/NAD(P)-binding domain"/>
    <property type="match status" value="1"/>
</dbReference>
<dbReference type="InterPro" id="IPR051793">
    <property type="entry name" value="NADH:flavin_oxidoreductase"/>
</dbReference>
<name>A0A2Z6I9N5_9BURK</name>
<dbReference type="InterPro" id="IPR013785">
    <property type="entry name" value="Aldolase_TIM"/>
</dbReference>
<dbReference type="Pfam" id="PF07992">
    <property type="entry name" value="Pyr_redox_2"/>
    <property type="match status" value="1"/>
</dbReference>
<dbReference type="GO" id="GO:0051536">
    <property type="term" value="F:iron-sulfur cluster binding"/>
    <property type="evidence" value="ECO:0007669"/>
    <property type="project" value="UniProtKB-KW"/>
</dbReference>
<dbReference type="GO" id="GO:0016491">
    <property type="term" value="F:oxidoreductase activity"/>
    <property type="evidence" value="ECO:0007669"/>
    <property type="project" value="UniProtKB-KW"/>
</dbReference>
<dbReference type="SUPFAM" id="SSF51395">
    <property type="entry name" value="FMN-linked oxidoreductases"/>
    <property type="match status" value="1"/>
</dbReference>
<protein>
    <submittedName>
        <fullName evidence="12">2,4-dienoyl-CoA reductase</fullName>
    </submittedName>
</protein>
<dbReference type="AlphaFoldDB" id="A0A2Z6I9N5"/>
<feature type="domain" description="NADH:flavin oxidoreductase/NADH oxidase N-terminal" evidence="10">
    <location>
        <begin position="6"/>
        <end position="328"/>
    </location>
</feature>
<evidence type="ECO:0000259" key="10">
    <source>
        <dbReference type="Pfam" id="PF00724"/>
    </source>
</evidence>
<comment type="cofactor">
    <cofactor evidence="2">
        <name>[4Fe-4S] cluster</name>
        <dbReference type="ChEBI" id="CHEBI:49883"/>
    </cofactor>
</comment>
<dbReference type="PRINTS" id="PR00411">
    <property type="entry name" value="PNDRDTASEI"/>
</dbReference>
<evidence type="ECO:0000256" key="1">
    <source>
        <dbReference type="ARBA" id="ARBA00001917"/>
    </source>
</evidence>
<dbReference type="PRINTS" id="PR00368">
    <property type="entry name" value="FADPNR"/>
</dbReference>
<proteinExistence type="inferred from homology"/>
<dbReference type="Gene3D" id="3.50.50.60">
    <property type="entry name" value="FAD/NAD(P)-binding domain"/>
    <property type="match status" value="1"/>
</dbReference>
<feature type="domain" description="FAD/NAD(P)-binding" evidence="11">
    <location>
        <begin position="379"/>
        <end position="659"/>
    </location>
</feature>
<keyword evidence="7" id="KW-0560">Oxidoreductase</keyword>
<comment type="similarity">
    <text evidence="3">In the N-terminal section; belongs to the NADH:flavin oxidoreductase/NADH oxidase family.</text>
</comment>
<dbReference type="KEGG" id="sutt:SUTMEG_01980"/>
<sequence length="682" mass="74505">MDASRELFQPVRIGGHLLRNRLVIAPVATGFDAQEEGEALCDFYEKRTADRGAGTVIVDGISPHFTGKRASADHLLTHAHAAALRTLTDRLHAADTKAILQLRHFGATADHPLALSASRLYNPQTLRTAHRTPALLLGSVVKSYGRTAYRAVHEGGFDGVEIFGGQLSLPNLFFSPQTNRRHDAWGGSHRSRLALEIVECVRSYLGPTPVLSYRMPLMDLTPEGALWHELVTLLHALVGAGVNHLAFDFGVGAASVPVDGPMTPANTWTPFMERIADEMKIPVSFGKNLGTHEDIAALLERHPNALVELVEPLIADPDWSRKIANQSPEDIMHCVRCPSGCRTRGSDGPGTGPVFCPVNPIDFSPHKSGKSAPKDSQPVLVVGSGPAGLMCAWAAARRGFRVTLCEARPTLGGGLLVASSIDGLESLGRLARLYETRVRNAGVDVRLSTTVDAAWIRENAPEHRVIVATGMRAAVPDLPGLDSPNVLTYEDLLVERQPVGRRVAVVGDTPLGRLIAQYLITPTDDRERTPEEWLCAWGIGDPSRYRGGMLGFIPHLPEPFRTVYLLGERSIGEQRSLEPERFSRTTLQWLKMNGIQTVADINIEAIDPLQIRATYGKEHVSPDFFRVDHIILAAGFEPRRELCEELDREGIPYVEAGSIASPREALNLAWAFQQGLELAFAL</sequence>
<accession>A0A2Z6I9N5</accession>
<keyword evidence="4" id="KW-0285">Flavoprotein</keyword>
<dbReference type="RefSeq" id="WP_120175964.1">
    <property type="nucleotide sequence ID" value="NZ_AP018786.1"/>
</dbReference>
<keyword evidence="9" id="KW-0411">Iron-sulfur</keyword>